<evidence type="ECO:0000313" key="3">
    <source>
        <dbReference type="Proteomes" id="UP001320148"/>
    </source>
</evidence>
<protein>
    <recommendedName>
        <fullName evidence="4">Alginate export domain-containing protein</fullName>
    </recommendedName>
</protein>
<evidence type="ECO:0000256" key="1">
    <source>
        <dbReference type="SAM" id="SignalP"/>
    </source>
</evidence>
<feature type="chain" id="PRO_5047197848" description="Alginate export domain-containing protein" evidence="1">
    <location>
        <begin position="23"/>
        <end position="514"/>
    </location>
</feature>
<dbReference type="EMBL" id="AP024488">
    <property type="protein sequence ID" value="BCS95828.1"/>
    <property type="molecule type" value="Genomic_DNA"/>
</dbReference>
<dbReference type="Proteomes" id="UP001320148">
    <property type="component" value="Chromosome"/>
</dbReference>
<keyword evidence="3" id="KW-1185">Reference proteome</keyword>
<sequence length="514" mass="55992">MRRCLLFLSLVLSMLIASPALALDLDVSGSLQFEGVYNEKATLQKSDRPDSYREMRLRVLTEAQVTDKIKLIARFDALDKVLSSRDSAFDNNEDDDNIDFDRAYAEIITPVGLLSIGRMQGVVWGTSWSDDETDTDRIKLVTPIPIGTNKLYIGAVAEKVDELDKGVEESNKDNNKYYIGATYQTPTYRTGLLTAFYHFNTFQDPEQRVKTANYTEKAATLTEATNNVAAATGVRNVAYGVYGPTSPQGVGAQAALDAATAVQVSADTANTAAFTDLALLQLNQGVTTQAKVFLLAPYFDGKFGPLGITTELDYVFGESEYDANNTTRDIAAYSYFAEARYDIGPVTAEAGYAYTMGKADLESGDIENMAYVAPGADWAKAFILTGDEHGMNSTMGGGLGNLVGDGFAGHYRAALDGYSMFYLGANYTCLNDTLTLGALIATSKADDTPAGVDDDHGIEYDLTLSWKIWDNLVYSGVAAYLQAGDYWSERANDLGLPSDGEDTYAFYHKLELFF</sequence>
<gene>
    <name evidence="2" type="ORF">DSLASN_14600</name>
</gene>
<evidence type="ECO:0008006" key="4">
    <source>
        <dbReference type="Google" id="ProtNLM"/>
    </source>
</evidence>
<keyword evidence="1" id="KW-0732">Signal</keyword>
<dbReference type="RefSeq" id="WP_236892161.1">
    <property type="nucleotide sequence ID" value="NZ_AP024488.1"/>
</dbReference>
<organism evidence="2 3">
    <name type="scientific">Desulfoluna limicola</name>
    <dbReference type="NCBI Taxonomy" id="2810562"/>
    <lineage>
        <taxon>Bacteria</taxon>
        <taxon>Pseudomonadati</taxon>
        <taxon>Thermodesulfobacteriota</taxon>
        <taxon>Desulfobacteria</taxon>
        <taxon>Desulfobacterales</taxon>
        <taxon>Desulfolunaceae</taxon>
        <taxon>Desulfoluna</taxon>
    </lineage>
</organism>
<feature type="signal peptide" evidence="1">
    <location>
        <begin position="1"/>
        <end position="22"/>
    </location>
</feature>
<name>A0ABM7PFI4_9BACT</name>
<accession>A0ABM7PFI4</accession>
<proteinExistence type="predicted"/>
<evidence type="ECO:0000313" key="2">
    <source>
        <dbReference type="EMBL" id="BCS95828.1"/>
    </source>
</evidence>
<dbReference type="SUPFAM" id="SSF56935">
    <property type="entry name" value="Porins"/>
    <property type="match status" value="1"/>
</dbReference>
<reference evidence="2 3" key="1">
    <citation type="submission" date="2021-02" db="EMBL/GenBank/DDBJ databases">
        <title>Complete genome of Desulfoluna sp. strain ASN36.</title>
        <authorList>
            <person name="Takahashi A."/>
            <person name="Kojima H."/>
            <person name="Fukui M."/>
        </authorList>
    </citation>
    <scope>NUCLEOTIDE SEQUENCE [LARGE SCALE GENOMIC DNA]</scope>
    <source>
        <strain evidence="2 3">ASN36</strain>
    </source>
</reference>